<dbReference type="AlphaFoldDB" id="A0A316W6L5"/>
<gene>
    <name evidence="1" type="ORF">IE81DRAFT_190433</name>
</gene>
<dbReference type="GeneID" id="37032657"/>
<accession>A0A316W6L5</accession>
<keyword evidence="2" id="KW-1185">Reference proteome</keyword>
<protein>
    <submittedName>
        <fullName evidence="1">Uncharacterized protein</fullName>
    </submittedName>
</protein>
<sequence>MCLNARSRKSVTRGCASSVPVSHAKPILDTPNAFTIVSSALVLPGRKSFNRRRAEAWSTCTFDAVPTLTSRNGGPDLCTIKIKHGTSIDTLGYESTRPASANSRPTLMQRTKSNAHSIMPNRTLLSVAHDLQIPSLVPRVHPAPTTHTDANAGKWADCASSCSCENWPAAHVDAAFRSHQRRTNRWPRTAAWSGLV</sequence>
<dbReference type="InParanoid" id="A0A316W6L5"/>
<dbReference type="Proteomes" id="UP000245783">
    <property type="component" value="Unassembled WGS sequence"/>
</dbReference>
<proteinExistence type="predicted"/>
<organism evidence="1 2">
    <name type="scientific">Ceraceosorus guamensis</name>
    <dbReference type="NCBI Taxonomy" id="1522189"/>
    <lineage>
        <taxon>Eukaryota</taxon>
        <taxon>Fungi</taxon>
        <taxon>Dikarya</taxon>
        <taxon>Basidiomycota</taxon>
        <taxon>Ustilaginomycotina</taxon>
        <taxon>Exobasidiomycetes</taxon>
        <taxon>Ceraceosorales</taxon>
        <taxon>Ceraceosoraceae</taxon>
        <taxon>Ceraceosorus</taxon>
    </lineage>
</organism>
<dbReference type="RefSeq" id="XP_025372582.1">
    <property type="nucleotide sequence ID" value="XM_025510787.1"/>
</dbReference>
<evidence type="ECO:0000313" key="2">
    <source>
        <dbReference type="Proteomes" id="UP000245783"/>
    </source>
</evidence>
<dbReference type="EMBL" id="KZ819355">
    <property type="protein sequence ID" value="PWN45422.1"/>
    <property type="molecule type" value="Genomic_DNA"/>
</dbReference>
<name>A0A316W6L5_9BASI</name>
<evidence type="ECO:0000313" key="1">
    <source>
        <dbReference type="EMBL" id="PWN45422.1"/>
    </source>
</evidence>
<reference evidence="1 2" key="1">
    <citation type="journal article" date="2018" name="Mol. Biol. Evol.">
        <title>Broad Genomic Sampling Reveals a Smut Pathogenic Ancestry of the Fungal Clade Ustilaginomycotina.</title>
        <authorList>
            <person name="Kijpornyongpan T."/>
            <person name="Mondo S.J."/>
            <person name="Barry K."/>
            <person name="Sandor L."/>
            <person name="Lee J."/>
            <person name="Lipzen A."/>
            <person name="Pangilinan J."/>
            <person name="LaButti K."/>
            <person name="Hainaut M."/>
            <person name="Henrissat B."/>
            <person name="Grigoriev I.V."/>
            <person name="Spatafora J.W."/>
            <person name="Aime M.C."/>
        </authorList>
    </citation>
    <scope>NUCLEOTIDE SEQUENCE [LARGE SCALE GENOMIC DNA]</scope>
    <source>
        <strain evidence="1 2">MCA 4658</strain>
    </source>
</reference>